<evidence type="ECO:0000313" key="2">
    <source>
        <dbReference type="EMBL" id="QUO43014.1"/>
    </source>
</evidence>
<evidence type="ECO:0000313" key="3">
    <source>
        <dbReference type="Proteomes" id="UP000595847"/>
    </source>
</evidence>
<accession>A0A7T5JQ07</accession>
<reference evidence="2" key="2">
    <citation type="submission" date="2021-04" db="EMBL/GenBank/DDBJ databases">
        <title>Brevibacillus composti FJAT-54423, complete genome.</title>
        <authorList>
            <person name="Tang R."/>
        </authorList>
    </citation>
    <scope>NUCLEOTIDE SEQUENCE</scope>
    <source>
        <strain evidence="2">FJAT-54424</strain>
    </source>
</reference>
<dbReference type="Proteomes" id="UP000677234">
    <property type="component" value="Chromosome"/>
</dbReference>
<dbReference type="RefSeq" id="WP_198829498.1">
    <property type="nucleotide sequence ID" value="NZ_CP066308.1"/>
</dbReference>
<keyword evidence="4" id="KW-1185">Reference proteome</keyword>
<dbReference type="Pfam" id="PF01885">
    <property type="entry name" value="PTS_2-RNA"/>
    <property type="match status" value="1"/>
</dbReference>
<dbReference type="EMBL" id="CP073708">
    <property type="protein sequence ID" value="QUO43014.1"/>
    <property type="molecule type" value="Genomic_DNA"/>
</dbReference>
<protein>
    <submittedName>
        <fullName evidence="1">RNA 2'-phosphotransferase</fullName>
        <ecNumber evidence="2">2.7.1.-</ecNumber>
    </submittedName>
</protein>
<sequence>MLKDYEDRLRKKLLSVLRQNGEELTLYYDTYGYTPIQPLLTYLRGLKGCGSVTREEIRQVVDADPQQRIEWDGGELIRATYGFMPGPKKVGEEVEPPERLYYGTHRRLLGQVLEGGLLPIASDTVQLAATPQAIGEEAGTLAICEVKARDAWERGIRFFQGAWPHFYAEAIPAVYVSEPVLRSRG</sequence>
<dbReference type="EMBL" id="CP066308">
    <property type="protein sequence ID" value="QQE75988.1"/>
    <property type="molecule type" value="Genomic_DNA"/>
</dbReference>
<reference evidence="1 3" key="1">
    <citation type="submission" date="2020-12" db="EMBL/GenBank/DDBJ databases">
        <title>strain FJAT-54423T represents a novel species of the genus Brevibacillus.</title>
        <authorList>
            <person name="Tang R."/>
        </authorList>
    </citation>
    <scope>NUCLEOTIDE SEQUENCE [LARGE SCALE GENOMIC DNA]</scope>
    <source>
        <strain evidence="1 3">FJAT-54423</strain>
    </source>
</reference>
<dbReference type="InterPro" id="IPR042080">
    <property type="entry name" value="RNA_2'-PTrans_N"/>
</dbReference>
<dbReference type="GO" id="GO:0016740">
    <property type="term" value="F:transferase activity"/>
    <property type="evidence" value="ECO:0007669"/>
    <property type="project" value="UniProtKB-KW"/>
</dbReference>
<evidence type="ECO:0000313" key="1">
    <source>
        <dbReference type="EMBL" id="QQE75988.1"/>
    </source>
</evidence>
<keyword evidence="1" id="KW-0808">Transferase</keyword>
<dbReference type="Gene3D" id="3.20.170.30">
    <property type="match status" value="1"/>
</dbReference>
<dbReference type="EC" id="2.7.1.-" evidence="2"/>
<name>A0A7T5JQ07_9BACL</name>
<gene>
    <name evidence="1" type="ORF">JD108_09040</name>
    <name evidence="2" type="ORF">KDJ56_08720</name>
</gene>
<dbReference type="SUPFAM" id="SSF56399">
    <property type="entry name" value="ADP-ribosylation"/>
    <property type="match status" value="1"/>
</dbReference>
<evidence type="ECO:0000313" key="4">
    <source>
        <dbReference type="Proteomes" id="UP000677234"/>
    </source>
</evidence>
<dbReference type="KEGG" id="bcop:JD108_09040"/>
<dbReference type="InterPro" id="IPR042081">
    <property type="entry name" value="RNA_2'-PTrans_C"/>
</dbReference>
<dbReference type="InterPro" id="IPR002745">
    <property type="entry name" value="Ptrans_KptA/Tpt1"/>
</dbReference>
<organism evidence="1 3">
    <name type="scientific">Brevibacillus composti</name>
    <dbReference type="NCBI Taxonomy" id="2796470"/>
    <lineage>
        <taxon>Bacteria</taxon>
        <taxon>Bacillati</taxon>
        <taxon>Bacillota</taxon>
        <taxon>Bacilli</taxon>
        <taxon>Bacillales</taxon>
        <taxon>Paenibacillaceae</taxon>
        <taxon>Brevibacillus</taxon>
    </lineage>
</organism>
<dbReference type="AlphaFoldDB" id="A0A7T5JQ07"/>
<dbReference type="Proteomes" id="UP000595847">
    <property type="component" value="Chromosome"/>
</dbReference>
<dbReference type="Gene3D" id="1.10.10.970">
    <property type="entry name" value="RNA 2'-phosphotransferase, Tpt1/KptA family, N-terminal domain"/>
    <property type="match status" value="1"/>
</dbReference>
<proteinExistence type="predicted"/>